<dbReference type="AlphaFoldDB" id="A0A813H6C1"/>
<keyword evidence="3 9" id="KW-0547">Nucleotide-binding</keyword>
<evidence type="ECO:0000256" key="11">
    <source>
        <dbReference type="SAM" id="MobiDB-lite"/>
    </source>
</evidence>
<sequence length="522" mass="57750">MGERSRNISVSVRVRPLVESERRRGADGAVAAWAVDSHHQDRLVDQRTGEAYIFDHVFGPATTTAELFEASGCEVIESFCEGVNGTIFAYGQTASGKTFTMQGNGKTDGIIQLAVMEIFNQINAHRDHMYMMKVSYMEIYNEQVFDLLNEYGDEVKVLDDLQGQLELRNLTWRQVKTGPQDIIGCLEEGDRRRHKGETKMNEISSRSHAILMINLESKSGEDDRGMSTVRRSTLSLVDLAGSEAPRLAEVVVGRQFLQGAPPSVLVDDSCLSPRSSAQRSPTTSASLVDDSGMSPRSGKQRLDDELDSHVVSGGDASPTSPYTGGGMTSINSKSSNSGRRVSVRAMTAGFISSGSGVAPAEEEPCLRRDLDRILSSVRADYFIGIVIMTDVVLTIIDIDSRAAAERTPTAVKVLSIVCYVIYLFEFGARVFAKGWPVFRNIWSQLDLVVLCVGSLQIVVDAIDGLQFDIGFMRILRIARIMRLARVVRKFRYLSELRKLLQMMGSCMKTLLWSILFCFMVMT</sequence>
<evidence type="ECO:0000256" key="5">
    <source>
        <dbReference type="ARBA" id="ARBA00022989"/>
    </source>
</evidence>
<feature type="domain" description="Kinesin motor" evidence="13">
    <location>
        <begin position="7"/>
        <end position="243"/>
    </location>
</feature>
<feature type="binding site" evidence="9">
    <location>
        <begin position="91"/>
        <end position="98"/>
    </location>
    <ligand>
        <name>ATP</name>
        <dbReference type="ChEBI" id="CHEBI:30616"/>
    </ligand>
</feature>
<keyword evidence="6" id="KW-0175">Coiled coil</keyword>
<evidence type="ECO:0000256" key="3">
    <source>
        <dbReference type="ARBA" id="ARBA00022741"/>
    </source>
</evidence>
<dbReference type="GO" id="GO:0005874">
    <property type="term" value="C:microtubule"/>
    <property type="evidence" value="ECO:0007669"/>
    <property type="project" value="UniProtKB-KW"/>
</dbReference>
<dbReference type="EMBL" id="CAJNNV010030734">
    <property type="protein sequence ID" value="CAE8633351.1"/>
    <property type="molecule type" value="Genomic_DNA"/>
</dbReference>
<feature type="non-terminal residue" evidence="14">
    <location>
        <position position="522"/>
    </location>
</feature>
<dbReference type="Pfam" id="PF00520">
    <property type="entry name" value="Ion_trans"/>
    <property type="match status" value="1"/>
</dbReference>
<keyword evidence="4 9" id="KW-0067">ATP-binding</keyword>
<keyword evidence="2 12" id="KW-0812">Transmembrane</keyword>
<dbReference type="PROSITE" id="PS00411">
    <property type="entry name" value="KINESIN_MOTOR_1"/>
    <property type="match status" value="1"/>
</dbReference>
<dbReference type="PROSITE" id="PS50067">
    <property type="entry name" value="KINESIN_MOTOR_2"/>
    <property type="match status" value="1"/>
</dbReference>
<evidence type="ECO:0000259" key="13">
    <source>
        <dbReference type="PROSITE" id="PS50067"/>
    </source>
</evidence>
<dbReference type="InterPro" id="IPR019821">
    <property type="entry name" value="Kinesin_motor_CS"/>
</dbReference>
<keyword evidence="15" id="KW-1185">Reference proteome</keyword>
<proteinExistence type="inferred from homology"/>
<evidence type="ECO:0000256" key="6">
    <source>
        <dbReference type="ARBA" id="ARBA00023054"/>
    </source>
</evidence>
<feature type="region of interest" description="Disordered" evidence="11">
    <location>
        <begin position="263"/>
        <end position="338"/>
    </location>
</feature>
<dbReference type="InterPro" id="IPR036961">
    <property type="entry name" value="Kinesin_motor_dom_sf"/>
</dbReference>
<keyword evidence="10" id="KW-0493">Microtubule</keyword>
<dbReference type="GO" id="GO:0005524">
    <property type="term" value="F:ATP binding"/>
    <property type="evidence" value="ECO:0007669"/>
    <property type="project" value="UniProtKB-UniRule"/>
</dbReference>
<dbReference type="Gene3D" id="1.20.120.350">
    <property type="entry name" value="Voltage-gated potassium channels. Chain C"/>
    <property type="match status" value="1"/>
</dbReference>
<feature type="transmembrane region" description="Helical" evidence="12">
    <location>
        <begin position="499"/>
        <end position="521"/>
    </location>
</feature>
<keyword evidence="7 12" id="KW-0472">Membrane</keyword>
<evidence type="ECO:0000256" key="4">
    <source>
        <dbReference type="ARBA" id="ARBA00022840"/>
    </source>
</evidence>
<evidence type="ECO:0000313" key="14">
    <source>
        <dbReference type="EMBL" id="CAE8633351.1"/>
    </source>
</evidence>
<evidence type="ECO:0000256" key="9">
    <source>
        <dbReference type="PROSITE-ProRule" id="PRU00283"/>
    </source>
</evidence>
<organism evidence="14 15">
    <name type="scientific">Polarella glacialis</name>
    <name type="common">Dinoflagellate</name>
    <dbReference type="NCBI Taxonomy" id="89957"/>
    <lineage>
        <taxon>Eukaryota</taxon>
        <taxon>Sar</taxon>
        <taxon>Alveolata</taxon>
        <taxon>Dinophyceae</taxon>
        <taxon>Suessiales</taxon>
        <taxon>Suessiaceae</taxon>
        <taxon>Polarella</taxon>
    </lineage>
</organism>
<evidence type="ECO:0000256" key="10">
    <source>
        <dbReference type="RuleBase" id="RU000394"/>
    </source>
</evidence>
<dbReference type="GO" id="GO:0007018">
    <property type="term" value="P:microtubule-based movement"/>
    <property type="evidence" value="ECO:0007669"/>
    <property type="project" value="InterPro"/>
</dbReference>
<evidence type="ECO:0000256" key="12">
    <source>
        <dbReference type="SAM" id="Phobius"/>
    </source>
</evidence>
<dbReference type="SMART" id="SM00129">
    <property type="entry name" value="KISc"/>
    <property type="match status" value="1"/>
</dbReference>
<dbReference type="PANTHER" id="PTHR47968">
    <property type="entry name" value="CENTROMERE PROTEIN E"/>
    <property type="match status" value="1"/>
</dbReference>
<accession>A0A813H6C1</accession>
<comment type="subcellular location">
    <subcellularLocation>
        <location evidence="1">Membrane</location>
        <topology evidence="1">Multi-pass membrane protein</topology>
    </subcellularLocation>
</comment>
<dbReference type="Proteomes" id="UP000654075">
    <property type="component" value="Unassembled WGS sequence"/>
</dbReference>
<dbReference type="SUPFAM" id="SSF52540">
    <property type="entry name" value="P-loop containing nucleoside triphosphate hydrolases"/>
    <property type="match status" value="1"/>
</dbReference>
<evidence type="ECO:0000256" key="7">
    <source>
        <dbReference type="ARBA" id="ARBA00023136"/>
    </source>
</evidence>
<evidence type="ECO:0000313" key="15">
    <source>
        <dbReference type="Proteomes" id="UP000654075"/>
    </source>
</evidence>
<dbReference type="InterPro" id="IPR027640">
    <property type="entry name" value="Kinesin-like_fam"/>
</dbReference>
<dbReference type="Gene3D" id="3.40.850.10">
    <property type="entry name" value="Kinesin motor domain"/>
    <property type="match status" value="1"/>
</dbReference>
<comment type="caution">
    <text evidence="14">The sequence shown here is derived from an EMBL/GenBank/DDBJ whole genome shotgun (WGS) entry which is preliminary data.</text>
</comment>
<comment type="similarity">
    <text evidence="9 10">Belongs to the TRAFAC class myosin-kinesin ATPase superfamily. Kinesin family.</text>
</comment>
<keyword evidence="5 12" id="KW-1133">Transmembrane helix</keyword>
<dbReference type="InterPro" id="IPR005821">
    <property type="entry name" value="Ion_trans_dom"/>
</dbReference>
<dbReference type="InterPro" id="IPR027417">
    <property type="entry name" value="P-loop_NTPase"/>
</dbReference>
<gene>
    <name evidence="14" type="ORF">PGLA1383_LOCUS49251</name>
</gene>
<evidence type="ECO:0000256" key="2">
    <source>
        <dbReference type="ARBA" id="ARBA00022692"/>
    </source>
</evidence>
<keyword evidence="8 9" id="KW-0505">Motor protein</keyword>
<dbReference type="GO" id="GO:0008017">
    <property type="term" value="F:microtubule binding"/>
    <property type="evidence" value="ECO:0007669"/>
    <property type="project" value="InterPro"/>
</dbReference>
<dbReference type="OrthoDB" id="3176171at2759"/>
<feature type="compositionally biased region" description="Polar residues" evidence="11">
    <location>
        <begin position="272"/>
        <end position="286"/>
    </location>
</feature>
<evidence type="ECO:0000256" key="1">
    <source>
        <dbReference type="ARBA" id="ARBA00004141"/>
    </source>
</evidence>
<dbReference type="SUPFAM" id="SSF81324">
    <property type="entry name" value="Voltage-gated potassium channels"/>
    <property type="match status" value="1"/>
</dbReference>
<evidence type="ECO:0000256" key="8">
    <source>
        <dbReference type="ARBA" id="ARBA00023175"/>
    </source>
</evidence>
<dbReference type="PANTHER" id="PTHR47968:SF75">
    <property type="entry name" value="CENTROMERE-ASSOCIATED PROTEIN E"/>
    <property type="match status" value="1"/>
</dbReference>
<name>A0A813H6C1_POLGL</name>
<reference evidence="14" key="1">
    <citation type="submission" date="2021-02" db="EMBL/GenBank/DDBJ databases">
        <authorList>
            <person name="Dougan E. K."/>
            <person name="Rhodes N."/>
            <person name="Thang M."/>
            <person name="Chan C."/>
        </authorList>
    </citation>
    <scope>NUCLEOTIDE SEQUENCE</scope>
</reference>
<dbReference type="InterPro" id="IPR027359">
    <property type="entry name" value="Volt_channel_dom_sf"/>
</dbReference>
<dbReference type="PRINTS" id="PR00380">
    <property type="entry name" value="KINESINHEAVY"/>
</dbReference>
<feature type="compositionally biased region" description="Polar residues" evidence="11">
    <location>
        <begin position="317"/>
        <end position="338"/>
    </location>
</feature>
<dbReference type="Pfam" id="PF00225">
    <property type="entry name" value="Kinesin"/>
    <property type="match status" value="1"/>
</dbReference>
<dbReference type="GO" id="GO:0005216">
    <property type="term" value="F:monoatomic ion channel activity"/>
    <property type="evidence" value="ECO:0007669"/>
    <property type="project" value="InterPro"/>
</dbReference>
<dbReference type="GO" id="GO:0016020">
    <property type="term" value="C:membrane"/>
    <property type="evidence" value="ECO:0007669"/>
    <property type="project" value="UniProtKB-SubCell"/>
</dbReference>
<dbReference type="GO" id="GO:0003777">
    <property type="term" value="F:microtubule motor activity"/>
    <property type="evidence" value="ECO:0007669"/>
    <property type="project" value="InterPro"/>
</dbReference>
<protein>
    <recommendedName>
        <fullName evidence="10">Kinesin-like protein</fullName>
    </recommendedName>
</protein>
<dbReference type="InterPro" id="IPR001752">
    <property type="entry name" value="Kinesin_motor_dom"/>
</dbReference>